<reference evidence="1" key="1">
    <citation type="submission" date="2014-09" db="EMBL/GenBank/DDBJ databases">
        <authorList>
            <person name="Magalhaes I.L.F."/>
            <person name="Oliveira U."/>
            <person name="Santos F.R."/>
            <person name="Vidigal T.H.D.A."/>
            <person name="Brescovit A.D."/>
            <person name="Santos A.J."/>
        </authorList>
    </citation>
    <scope>NUCLEOTIDE SEQUENCE</scope>
    <source>
        <tissue evidence="1">Shoot tissue taken approximately 20 cm above the soil surface</tissue>
    </source>
</reference>
<name>A0A0A8Z7P7_ARUDO</name>
<reference evidence="1" key="2">
    <citation type="journal article" date="2015" name="Data Brief">
        <title>Shoot transcriptome of the giant reed, Arundo donax.</title>
        <authorList>
            <person name="Barrero R.A."/>
            <person name="Guerrero F.D."/>
            <person name="Moolhuijzen P."/>
            <person name="Goolsby J.A."/>
            <person name="Tidwell J."/>
            <person name="Bellgard S.E."/>
            <person name="Bellgard M.I."/>
        </authorList>
    </citation>
    <scope>NUCLEOTIDE SEQUENCE</scope>
    <source>
        <tissue evidence="1">Shoot tissue taken approximately 20 cm above the soil surface</tissue>
    </source>
</reference>
<sequence length="16" mass="1915">MPKTSYLVPTNITFRF</sequence>
<accession>A0A0A8Z7P7</accession>
<organism evidence="1">
    <name type="scientific">Arundo donax</name>
    <name type="common">Giant reed</name>
    <name type="synonym">Donax arundinaceus</name>
    <dbReference type="NCBI Taxonomy" id="35708"/>
    <lineage>
        <taxon>Eukaryota</taxon>
        <taxon>Viridiplantae</taxon>
        <taxon>Streptophyta</taxon>
        <taxon>Embryophyta</taxon>
        <taxon>Tracheophyta</taxon>
        <taxon>Spermatophyta</taxon>
        <taxon>Magnoliopsida</taxon>
        <taxon>Liliopsida</taxon>
        <taxon>Poales</taxon>
        <taxon>Poaceae</taxon>
        <taxon>PACMAD clade</taxon>
        <taxon>Arundinoideae</taxon>
        <taxon>Arundineae</taxon>
        <taxon>Arundo</taxon>
    </lineage>
</organism>
<protein>
    <submittedName>
        <fullName evidence="1">Uncharacterized protein</fullName>
    </submittedName>
</protein>
<proteinExistence type="predicted"/>
<evidence type="ECO:0000313" key="1">
    <source>
        <dbReference type="EMBL" id="JAD34831.1"/>
    </source>
</evidence>
<dbReference type="EMBL" id="GBRH01263064">
    <property type="protein sequence ID" value="JAD34831.1"/>
    <property type="molecule type" value="Transcribed_RNA"/>
</dbReference>
<dbReference type="AlphaFoldDB" id="A0A0A8Z7P7"/>